<dbReference type="Proteomes" id="UP001165302">
    <property type="component" value="Unassembled WGS sequence"/>
</dbReference>
<sequence length="768" mass="89885">MNSKSFKNSQINLNFYSTDVPQITSFRPIIDKISALKDDAPYGARLLANELLKLINPNHNFEKEYDAQELKPIFEIIANLSGDLKLSHEEYVAFASPIPDTIIYSTAAFQKLLDGGLEIYEIETGEECFNIKNKVLYYLILERFYNINKLDAELIFESKNDGFCKYYELKIDFTFVDIEYEGKLPRLDLTKIKDNRHDSYDLLNEALSSIDLTKFKFEGFSILRFINRDKDFLIRRIQDVVKNINLKNKESLSNEIDNIFKSILRKEGLSYFFLPILELSGFPITENEYTKQSILLGQYLNFSKACNNCSIYSYLSKPIIWSYGIENDLNIDDEVFIEILQSRNITNYLGIPLFYRERFVGFIEIYSNSDNFNKNDALKLKSFLPHFAQLSNDFVEYLKNQLDKIILENYTSIQPALQWRFNEVAVSYLSKINIPDENVMLDEIVFKDIYPIYGAVDIKDSTRIRNATYKQVIIQHLKYIDDFLNVVSQQDRLQNIDIFKENIRKVFKYINDKGIEKNIVNIRTFLEKEVSKLLDEVRNSHFIDKELSQIILQIEEHNAQIIETGNDPFEKSLSTLTKAIKHEYDVLNNEIQHIFPCYFETFRTDGIEYDGYIGQSITPTQTFNITVLHDVRKKQILSMIRIIKKARELSAQLPIPLRTTQLLFVHPDKISISFREDEKRFDVEGGYNIRYQIIKKRIDKALIENSRERLVQPETIAIVFSNETVSTDILDNLKEIALMGLIHYDFEFHTLEELQGVSELRAIRVKVI</sequence>
<gene>
    <name evidence="1" type="ORF">IPZ78_07200</name>
</gene>
<evidence type="ECO:0000313" key="1">
    <source>
        <dbReference type="EMBL" id="MCA5004940.1"/>
    </source>
</evidence>
<evidence type="ECO:0000313" key="2">
    <source>
        <dbReference type="Proteomes" id="UP001165302"/>
    </source>
</evidence>
<proteinExistence type="predicted"/>
<organism evidence="1 2">
    <name type="scientific">Sphingobacterium bovistauri</name>
    <dbReference type="NCBI Taxonomy" id="2781959"/>
    <lineage>
        <taxon>Bacteria</taxon>
        <taxon>Pseudomonadati</taxon>
        <taxon>Bacteroidota</taxon>
        <taxon>Sphingobacteriia</taxon>
        <taxon>Sphingobacteriales</taxon>
        <taxon>Sphingobacteriaceae</taxon>
        <taxon>Sphingobacterium</taxon>
    </lineage>
</organism>
<keyword evidence="2" id="KW-1185">Reference proteome</keyword>
<accession>A0ABS7Z455</accession>
<evidence type="ECO:0008006" key="3">
    <source>
        <dbReference type="Google" id="ProtNLM"/>
    </source>
</evidence>
<name>A0ABS7Z455_9SPHI</name>
<dbReference type="EMBL" id="JADEYP010000010">
    <property type="protein sequence ID" value="MCA5004940.1"/>
    <property type="molecule type" value="Genomic_DNA"/>
</dbReference>
<reference evidence="1" key="1">
    <citation type="submission" date="2020-10" db="EMBL/GenBank/DDBJ databases">
        <authorList>
            <person name="Lu T."/>
            <person name="Wang Q."/>
            <person name="Han X."/>
        </authorList>
    </citation>
    <scope>NUCLEOTIDE SEQUENCE</scope>
    <source>
        <strain evidence="1">WQ 366</strain>
    </source>
</reference>
<dbReference type="RefSeq" id="WP_225552330.1">
    <property type="nucleotide sequence ID" value="NZ_JADEYP010000010.1"/>
</dbReference>
<comment type="caution">
    <text evidence="1">The sequence shown here is derived from an EMBL/GenBank/DDBJ whole genome shotgun (WGS) entry which is preliminary data.</text>
</comment>
<protein>
    <recommendedName>
        <fullName evidence="3">GAF domain-containing protein</fullName>
    </recommendedName>
</protein>